<dbReference type="Pfam" id="PF00768">
    <property type="entry name" value="Peptidase_S11"/>
    <property type="match status" value="1"/>
</dbReference>
<keyword evidence="4" id="KW-0133">Cell shape</keyword>
<keyword evidence="3" id="KW-0378">Hydrolase</keyword>
<dbReference type="GO" id="GO:0004180">
    <property type="term" value="F:carboxypeptidase activity"/>
    <property type="evidence" value="ECO:0007669"/>
    <property type="project" value="UniProtKB-KW"/>
</dbReference>
<keyword evidence="11" id="KW-0121">Carboxypeptidase</keyword>
<dbReference type="InterPro" id="IPR012338">
    <property type="entry name" value="Beta-lactam/transpept-like"/>
</dbReference>
<evidence type="ECO:0000259" key="10">
    <source>
        <dbReference type="Pfam" id="PF00768"/>
    </source>
</evidence>
<accession>A0ABV1HZA5</accession>
<evidence type="ECO:0000256" key="5">
    <source>
        <dbReference type="ARBA" id="ARBA00022984"/>
    </source>
</evidence>
<dbReference type="InterPro" id="IPR018044">
    <property type="entry name" value="Peptidase_S11"/>
</dbReference>
<name>A0ABV1HZA5_9FIRM</name>
<dbReference type="Gene3D" id="3.40.710.10">
    <property type="entry name" value="DD-peptidase/beta-lactamase superfamily"/>
    <property type="match status" value="1"/>
</dbReference>
<evidence type="ECO:0000256" key="3">
    <source>
        <dbReference type="ARBA" id="ARBA00022801"/>
    </source>
</evidence>
<keyword evidence="2" id="KW-0732">Signal</keyword>
<feature type="compositionally biased region" description="Acidic residues" evidence="8">
    <location>
        <begin position="108"/>
        <end position="121"/>
    </location>
</feature>
<dbReference type="PRINTS" id="PR00725">
    <property type="entry name" value="DADACBPTASE1"/>
</dbReference>
<dbReference type="PANTHER" id="PTHR21581:SF6">
    <property type="entry name" value="TRAFFICKING PROTEIN PARTICLE COMPLEX SUBUNIT 12"/>
    <property type="match status" value="1"/>
</dbReference>
<evidence type="ECO:0000313" key="11">
    <source>
        <dbReference type="EMBL" id="MEQ2578259.1"/>
    </source>
</evidence>
<comment type="similarity">
    <text evidence="1 7">Belongs to the peptidase S11 family.</text>
</comment>
<evidence type="ECO:0000256" key="1">
    <source>
        <dbReference type="ARBA" id="ARBA00007164"/>
    </source>
</evidence>
<organism evidence="11 12">
    <name type="scientific">Hominiventricola aquisgranensis</name>
    <dbReference type="NCBI Taxonomy" id="3133164"/>
    <lineage>
        <taxon>Bacteria</taxon>
        <taxon>Bacillati</taxon>
        <taxon>Bacillota</taxon>
        <taxon>Clostridia</taxon>
        <taxon>Lachnospirales</taxon>
        <taxon>Lachnospiraceae</taxon>
        <taxon>Hominiventricola</taxon>
    </lineage>
</organism>
<keyword evidence="12" id="KW-1185">Reference proteome</keyword>
<dbReference type="PANTHER" id="PTHR21581">
    <property type="entry name" value="D-ALANYL-D-ALANINE CARBOXYPEPTIDASE"/>
    <property type="match status" value="1"/>
</dbReference>
<dbReference type="RefSeq" id="WP_349144049.1">
    <property type="nucleotide sequence ID" value="NZ_JBBMFC010000007.1"/>
</dbReference>
<evidence type="ECO:0000256" key="9">
    <source>
        <dbReference type="SAM" id="Phobius"/>
    </source>
</evidence>
<dbReference type="Proteomes" id="UP001470288">
    <property type="component" value="Unassembled WGS sequence"/>
</dbReference>
<evidence type="ECO:0000256" key="4">
    <source>
        <dbReference type="ARBA" id="ARBA00022960"/>
    </source>
</evidence>
<comment type="caution">
    <text evidence="11">The sequence shown here is derived from an EMBL/GenBank/DDBJ whole genome shotgun (WGS) entry which is preliminary data.</text>
</comment>
<dbReference type="InterPro" id="IPR001967">
    <property type="entry name" value="Peptidase_S11_N"/>
</dbReference>
<feature type="transmembrane region" description="Helical" evidence="9">
    <location>
        <begin position="35"/>
        <end position="57"/>
    </location>
</feature>
<feature type="domain" description="Peptidase S11 D-alanyl-D-alanine carboxypeptidase A N-terminal" evidence="10">
    <location>
        <begin position="150"/>
        <end position="386"/>
    </location>
</feature>
<keyword evidence="9" id="KW-1133">Transmembrane helix</keyword>
<evidence type="ECO:0000256" key="8">
    <source>
        <dbReference type="SAM" id="MobiDB-lite"/>
    </source>
</evidence>
<evidence type="ECO:0000256" key="6">
    <source>
        <dbReference type="ARBA" id="ARBA00023316"/>
    </source>
</evidence>
<evidence type="ECO:0000256" key="2">
    <source>
        <dbReference type="ARBA" id="ARBA00022729"/>
    </source>
</evidence>
<keyword evidence="9" id="KW-0472">Membrane</keyword>
<sequence>MQDFDTEESARQQLRAQRRAKLREKRRRERRRKQILVLSCMGLGVIILLTAGGRLIAGKKKAADTAQNTQHETIEEQNAVLTEVTANIDSDATEQGKDAVKTASEGSDTSEESDISDESDADMTAGTASADIPFAAGYEFSTTDSTSGTNGEVQSTYALLVDLDDNTIVTQRNARDRINPASMTKIMTVLVAAEHVTDLEDTFTITREITDFSYSNDCSAVGFGENEVVTVKDLLYGTILPSGGDAAAGLACYVAGSMDSFVDMMNQKLRDLGLSDSAHFTNCVGLYNENHYCSIYDMAVILKAAMENELCREVMSAHTYTTSPTEQHPEGIQISNWFLRRIEDKETNGEVVCAKTGYVVQSGNCAASYEVTNSGKHYICVTANAHSGWRCIYDHVEIYKTYTE</sequence>
<protein>
    <submittedName>
        <fullName evidence="11">D-alanyl-D-alanine carboxypeptidase</fullName>
    </submittedName>
</protein>
<reference evidence="11 12" key="1">
    <citation type="submission" date="2024-03" db="EMBL/GenBank/DDBJ databases">
        <title>Human intestinal bacterial collection.</title>
        <authorList>
            <person name="Pauvert C."/>
            <person name="Hitch T.C.A."/>
            <person name="Clavel T."/>
        </authorList>
    </citation>
    <scope>NUCLEOTIDE SEQUENCE [LARGE SCALE GENOMIC DNA]</scope>
    <source>
        <strain evidence="11 12">CLA-AA-H78B</strain>
    </source>
</reference>
<keyword evidence="11" id="KW-0645">Protease</keyword>
<keyword evidence="5" id="KW-0573">Peptidoglycan synthesis</keyword>
<keyword evidence="9" id="KW-0812">Transmembrane</keyword>
<feature type="region of interest" description="Disordered" evidence="8">
    <location>
        <begin position="89"/>
        <end position="123"/>
    </location>
</feature>
<evidence type="ECO:0000313" key="12">
    <source>
        <dbReference type="Proteomes" id="UP001470288"/>
    </source>
</evidence>
<keyword evidence="6" id="KW-0961">Cell wall biogenesis/degradation</keyword>
<dbReference type="SUPFAM" id="SSF56601">
    <property type="entry name" value="beta-lactamase/transpeptidase-like"/>
    <property type="match status" value="1"/>
</dbReference>
<gene>
    <name evidence="11" type="ORF">WMO62_05280</name>
</gene>
<dbReference type="EMBL" id="JBBMFC010000007">
    <property type="protein sequence ID" value="MEQ2578259.1"/>
    <property type="molecule type" value="Genomic_DNA"/>
</dbReference>
<evidence type="ECO:0000256" key="7">
    <source>
        <dbReference type="RuleBase" id="RU004016"/>
    </source>
</evidence>
<proteinExistence type="inferred from homology"/>